<keyword evidence="4" id="KW-0677">Repeat</keyword>
<feature type="compositionally biased region" description="Low complexity" evidence="6">
    <location>
        <begin position="612"/>
        <end position="628"/>
    </location>
</feature>
<dbReference type="Gene3D" id="2.130.10.10">
    <property type="entry name" value="YVTN repeat-like/Quinoprotein amine dehydrogenase"/>
    <property type="match status" value="4"/>
</dbReference>
<comment type="similarity">
    <text evidence="2">Belongs to the WD repeat SWD2 family.</text>
</comment>
<reference evidence="7 8" key="1">
    <citation type="submission" date="2017-09" db="EMBL/GenBank/DDBJ databases">
        <title>Genome sequencing of Besnoitia besnoiti strain Bb-Ger1.</title>
        <authorList>
            <person name="Schares G."/>
            <person name="Venepally P."/>
            <person name="Lorenzi H.A."/>
        </authorList>
    </citation>
    <scope>NUCLEOTIDE SEQUENCE [LARGE SCALE GENOMIC DNA]</scope>
    <source>
        <strain evidence="7 8">Bb-Ger1</strain>
    </source>
</reference>
<feature type="compositionally biased region" description="Low complexity" evidence="6">
    <location>
        <begin position="19"/>
        <end position="28"/>
    </location>
</feature>
<keyword evidence="5" id="KW-0539">Nucleus</keyword>
<dbReference type="PANTHER" id="PTHR19861:SF0">
    <property type="entry name" value="WD REPEAT-CONTAINING PROTEIN 82"/>
    <property type="match status" value="1"/>
</dbReference>
<evidence type="ECO:0000256" key="3">
    <source>
        <dbReference type="ARBA" id="ARBA00022574"/>
    </source>
</evidence>
<feature type="compositionally biased region" description="Low complexity" evidence="6">
    <location>
        <begin position="329"/>
        <end position="350"/>
    </location>
</feature>
<dbReference type="GO" id="GO:0016070">
    <property type="term" value="P:RNA metabolic process"/>
    <property type="evidence" value="ECO:0007669"/>
    <property type="project" value="UniProtKB-ARBA"/>
</dbReference>
<evidence type="ECO:0000256" key="4">
    <source>
        <dbReference type="ARBA" id="ARBA00022737"/>
    </source>
</evidence>
<feature type="region of interest" description="Disordered" evidence="6">
    <location>
        <begin position="260"/>
        <end position="287"/>
    </location>
</feature>
<keyword evidence="8" id="KW-1185">Reference proteome</keyword>
<dbReference type="GO" id="GO:0048188">
    <property type="term" value="C:Set1C/COMPASS complex"/>
    <property type="evidence" value="ECO:0007669"/>
    <property type="project" value="TreeGrafter"/>
</dbReference>
<name>A0A2A9M651_BESBE</name>
<dbReference type="PANTHER" id="PTHR19861">
    <property type="entry name" value="WD40 REPEAT PROTEIN SWD2"/>
    <property type="match status" value="1"/>
</dbReference>
<gene>
    <name evidence="7" type="ORF">BESB_076620</name>
</gene>
<evidence type="ECO:0000256" key="6">
    <source>
        <dbReference type="SAM" id="MobiDB-lite"/>
    </source>
</evidence>
<sequence length="860" mass="91028">MAFAPPAGGRHCPPTIIYPSRTPLRRSVPSPPVSTPPAPPPESSHATVGGFGETQSSSFVALSQSQVSITGARSSLSSTEAVKCAVSQRPGSPLHDFPITVTRPSTTSSMAVRFSSTCSVNGMTPKSASFKHADARVDGIQEGLTAALATGVDGTAVIPKEPPQHDEQRLEDSEQEQESDESAMQDHFPEPELLRTFRDKCSPINGVAFSPDMQCMYTSSDDCSLHIYSLQKGVCTRVLHANKYGVHNIRILPHSLVHHVSSSSASSPSSSAGGAGPHGLQQPHLQPPPGGAAGVTCLCLCGTRASSAPAASSPPNTHAVGANRTGAPAASGVKAQAGKGKAAEGAAEPGPGRPPATSGYTAFAVRLWDLAENRYVRTFPLNGKVCRGNGLCLHPQRNTFACCSEDAMVRLFALDKEQPLWSRAVATSTPLAAFDSEGLVLAVYEGQGDVTFFDGKHPQHPFLRFSIGKLLRRRAGCGSSPASDISKTVCRRCSLPLRVKASAEDAPEGSADSHSMAKYCHCGEQTPRSAPGSPECESDFEEWPTSLLFSPDDSELVVGTSDERLLFFDSTTGEVLRVLKTQRRDVRRHAPPTASADSPAATRGQGDRKQGEPGAAGASEAGQTAASGRNSMEGRGCWAVESEQIRKALRRDVWGEPARRPCFDKRRRGSNDDGDEGNTRSERRRRSQSGREEGLERTSCTELGTGSAAAARSSGRAARSARSGSLSPSRGDERVDGPSLFAISPMPFGCSSSCPDCCSTPSSVSSGPRGPASLPVFVPAFTPCGRFLAVGGADRYVHIFDLHARGGKGKEMFALGRCESDPQFVVFNSKFDVLLTAGLNASVWRHSFSRKVQPPLTCWT</sequence>
<feature type="region of interest" description="Disordered" evidence="6">
    <location>
        <begin position="308"/>
        <end position="356"/>
    </location>
</feature>
<dbReference type="InterPro" id="IPR015943">
    <property type="entry name" value="WD40/YVTN_repeat-like_dom_sf"/>
</dbReference>
<feature type="region of interest" description="Disordered" evidence="6">
    <location>
        <begin position="582"/>
        <end position="634"/>
    </location>
</feature>
<dbReference type="SUPFAM" id="SSF50978">
    <property type="entry name" value="WD40 repeat-like"/>
    <property type="match status" value="1"/>
</dbReference>
<feature type="compositionally biased region" description="Low complexity" evidence="6">
    <location>
        <begin position="704"/>
        <end position="729"/>
    </location>
</feature>
<feature type="region of interest" description="Disordered" evidence="6">
    <location>
        <begin position="154"/>
        <end position="187"/>
    </location>
</feature>
<feature type="compositionally biased region" description="Low complexity" evidence="6">
    <location>
        <begin position="591"/>
        <end position="602"/>
    </location>
</feature>
<dbReference type="RefSeq" id="XP_029217454.1">
    <property type="nucleotide sequence ID" value="XM_029366023.1"/>
</dbReference>
<dbReference type="InterPro" id="IPR036322">
    <property type="entry name" value="WD40_repeat_dom_sf"/>
</dbReference>
<comment type="caution">
    <text evidence="7">The sequence shown here is derived from an EMBL/GenBank/DDBJ whole genome shotgun (WGS) entry which is preliminary data.</text>
</comment>
<dbReference type="GO" id="GO:0003682">
    <property type="term" value="F:chromatin binding"/>
    <property type="evidence" value="ECO:0007669"/>
    <property type="project" value="TreeGrafter"/>
</dbReference>
<evidence type="ECO:0000313" key="8">
    <source>
        <dbReference type="Proteomes" id="UP000224006"/>
    </source>
</evidence>
<accession>A0A2A9M651</accession>
<dbReference type="KEGG" id="bbes:BESB_076620"/>
<evidence type="ECO:0000256" key="2">
    <source>
        <dbReference type="ARBA" id="ARBA00005616"/>
    </source>
</evidence>
<dbReference type="InterPro" id="IPR001680">
    <property type="entry name" value="WD40_rpt"/>
</dbReference>
<feature type="compositionally biased region" description="Acidic residues" evidence="6">
    <location>
        <begin position="173"/>
        <end position="183"/>
    </location>
</feature>
<protein>
    <submittedName>
        <fullName evidence="7">WD domain, G-beta repeat-containing protein</fullName>
    </submittedName>
</protein>
<dbReference type="Pfam" id="PF00400">
    <property type="entry name" value="WD40"/>
    <property type="match status" value="2"/>
</dbReference>
<dbReference type="SMART" id="SM00320">
    <property type="entry name" value="WD40"/>
    <property type="match status" value="4"/>
</dbReference>
<organism evidence="7 8">
    <name type="scientific">Besnoitia besnoiti</name>
    <name type="common">Apicomplexan protozoan</name>
    <dbReference type="NCBI Taxonomy" id="94643"/>
    <lineage>
        <taxon>Eukaryota</taxon>
        <taxon>Sar</taxon>
        <taxon>Alveolata</taxon>
        <taxon>Apicomplexa</taxon>
        <taxon>Conoidasida</taxon>
        <taxon>Coccidia</taxon>
        <taxon>Eucoccidiorida</taxon>
        <taxon>Eimeriorina</taxon>
        <taxon>Sarcocystidae</taxon>
        <taxon>Besnoitia</taxon>
    </lineage>
</organism>
<proteinExistence type="inferred from homology"/>
<evidence type="ECO:0000256" key="5">
    <source>
        <dbReference type="ARBA" id="ARBA00023242"/>
    </source>
</evidence>
<feature type="region of interest" description="Disordered" evidence="6">
    <location>
        <begin position="1"/>
        <end position="52"/>
    </location>
</feature>
<evidence type="ECO:0000313" key="7">
    <source>
        <dbReference type="EMBL" id="PFH33445.1"/>
    </source>
</evidence>
<feature type="compositionally biased region" description="Low complexity" evidence="6">
    <location>
        <begin position="260"/>
        <end position="284"/>
    </location>
</feature>
<dbReference type="VEuPathDB" id="ToxoDB:BESB_076620"/>
<feature type="compositionally biased region" description="Basic and acidic residues" evidence="6">
    <location>
        <begin position="162"/>
        <end position="172"/>
    </location>
</feature>
<dbReference type="STRING" id="94643.A0A2A9M651"/>
<feature type="compositionally biased region" description="Pro residues" evidence="6">
    <location>
        <begin position="29"/>
        <end position="42"/>
    </location>
</feature>
<dbReference type="EMBL" id="NWUJ01000008">
    <property type="protein sequence ID" value="PFH33445.1"/>
    <property type="molecule type" value="Genomic_DNA"/>
</dbReference>
<keyword evidence="3" id="KW-0853">WD repeat</keyword>
<dbReference type="InterPro" id="IPR037867">
    <property type="entry name" value="Swd2/WDR82"/>
</dbReference>
<dbReference type="GeneID" id="40312588"/>
<feature type="region of interest" description="Disordered" evidence="6">
    <location>
        <begin position="660"/>
        <end position="738"/>
    </location>
</feature>
<dbReference type="AlphaFoldDB" id="A0A2A9M651"/>
<comment type="subcellular location">
    <subcellularLocation>
        <location evidence="1">Nucleus</location>
    </subcellularLocation>
</comment>
<dbReference type="OrthoDB" id="27537at2759"/>
<evidence type="ECO:0000256" key="1">
    <source>
        <dbReference type="ARBA" id="ARBA00004123"/>
    </source>
</evidence>
<dbReference type="Proteomes" id="UP000224006">
    <property type="component" value="Chromosome VII"/>
</dbReference>